<dbReference type="Gene3D" id="3.10.20.90">
    <property type="entry name" value="Phosphatidylinositol 3-kinase Catalytic Subunit, Chain A, domain 1"/>
    <property type="match status" value="2"/>
</dbReference>
<dbReference type="InterPro" id="IPR018200">
    <property type="entry name" value="USP_CS"/>
</dbReference>
<evidence type="ECO:0000256" key="7">
    <source>
        <dbReference type="ARBA" id="ARBA00022807"/>
    </source>
</evidence>
<dbReference type="PANTHER" id="PTHR24006">
    <property type="entry name" value="UBIQUITIN CARBOXYL-TERMINAL HYDROLASE"/>
    <property type="match status" value="1"/>
</dbReference>
<dbReference type="PROSITE" id="PS50144">
    <property type="entry name" value="MATH"/>
    <property type="match status" value="1"/>
</dbReference>
<dbReference type="CDD" id="cd00121">
    <property type="entry name" value="MATH"/>
    <property type="match status" value="1"/>
</dbReference>
<protein>
    <recommendedName>
        <fullName evidence="3">ubiquitinyl hydrolase 1</fullName>
        <ecNumber evidence="3">3.4.19.12</ecNumber>
    </recommendedName>
</protein>
<dbReference type="Pfam" id="PF12436">
    <property type="entry name" value="USP7_ICP0_bdg"/>
    <property type="match status" value="1"/>
</dbReference>
<dbReference type="InterPro" id="IPR029346">
    <property type="entry name" value="USP_C"/>
</dbReference>
<evidence type="ECO:0000313" key="12">
    <source>
        <dbReference type="Proteomes" id="UP001632037"/>
    </source>
</evidence>
<evidence type="ECO:0000256" key="5">
    <source>
        <dbReference type="ARBA" id="ARBA00022786"/>
    </source>
</evidence>
<dbReference type="Pfam" id="PF14533">
    <property type="entry name" value="USP7_C2"/>
    <property type="match status" value="1"/>
</dbReference>
<dbReference type="GO" id="GO:0004843">
    <property type="term" value="F:cysteine-type deubiquitinase activity"/>
    <property type="evidence" value="ECO:0007669"/>
    <property type="project" value="UniProtKB-EC"/>
</dbReference>
<comment type="catalytic activity">
    <reaction evidence="1">
        <text>Thiol-dependent hydrolysis of ester, thioester, amide, peptide and isopeptide bonds formed by the C-terminal Gly of ubiquitin (a 76-residue protein attached to proteins as an intracellular targeting signal).</text>
        <dbReference type="EC" id="3.4.19.12"/>
    </reaction>
</comment>
<dbReference type="FunFam" id="3.90.70.10:FF:000128">
    <property type="entry name" value="Ubiquitin carboxyl-terminal hydrolase 15"/>
    <property type="match status" value="1"/>
</dbReference>
<dbReference type="InterPro" id="IPR050164">
    <property type="entry name" value="Peptidase_C19"/>
</dbReference>
<dbReference type="InterPro" id="IPR038765">
    <property type="entry name" value="Papain-like_cys_pep_sf"/>
</dbReference>
<organism evidence="11 12">
    <name type="scientific">Phytophthora oleae</name>
    <dbReference type="NCBI Taxonomy" id="2107226"/>
    <lineage>
        <taxon>Eukaryota</taxon>
        <taxon>Sar</taxon>
        <taxon>Stramenopiles</taxon>
        <taxon>Oomycota</taxon>
        <taxon>Peronosporomycetes</taxon>
        <taxon>Peronosporales</taxon>
        <taxon>Peronosporaceae</taxon>
        <taxon>Phytophthora</taxon>
    </lineage>
</organism>
<proteinExistence type="inferred from homology"/>
<feature type="region of interest" description="Disordered" evidence="8">
    <location>
        <begin position="1401"/>
        <end position="1428"/>
    </location>
</feature>
<keyword evidence="6" id="KW-0378">Hydrolase</keyword>
<evidence type="ECO:0000256" key="6">
    <source>
        <dbReference type="ARBA" id="ARBA00022801"/>
    </source>
</evidence>
<dbReference type="EC" id="3.4.19.12" evidence="3"/>
<evidence type="ECO:0000256" key="2">
    <source>
        <dbReference type="ARBA" id="ARBA00009085"/>
    </source>
</evidence>
<dbReference type="Gene3D" id="2.60.210.10">
    <property type="entry name" value="Apoptosis, Tumor Necrosis Factor Receptor Associated Protein 2, Chain A"/>
    <property type="match status" value="1"/>
</dbReference>
<accession>A0ABD3FZ97</accession>
<dbReference type="Gene3D" id="3.90.70.10">
    <property type="entry name" value="Cysteine proteinases"/>
    <property type="match status" value="1"/>
</dbReference>
<dbReference type="InterPro" id="IPR008974">
    <property type="entry name" value="TRAF-like"/>
</dbReference>
<dbReference type="Proteomes" id="UP001632037">
    <property type="component" value="Unassembled WGS sequence"/>
</dbReference>
<feature type="domain" description="USP" evidence="10">
    <location>
        <begin position="241"/>
        <end position="562"/>
    </location>
</feature>
<keyword evidence="4" id="KW-0645">Protease</keyword>
<evidence type="ECO:0000256" key="4">
    <source>
        <dbReference type="ARBA" id="ARBA00022670"/>
    </source>
</evidence>
<name>A0ABD3FZ97_9STRA</name>
<keyword evidence="12" id="KW-1185">Reference proteome</keyword>
<keyword evidence="7" id="KW-0788">Thiol protease</keyword>
<evidence type="ECO:0000313" key="11">
    <source>
        <dbReference type="EMBL" id="KAL3672243.1"/>
    </source>
</evidence>
<dbReference type="PROSITE" id="PS00973">
    <property type="entry name" value="USP_2"/>
    <property type="match status" value="1"/>
</dbReference>
<comment type="caution">
    <text evidence="11">The sequence shown here is derived from an EMBL/GenBank/DDBJ whole genome shotgun (WGS) entry which is preliminary data.</text>
</comment>
<feature type="domain" description="MATH" evidence="9">
    <location>
        <begin position="65"/>
        <end position="190"/>
    </location>
</feature>
<dbReference type="PROSITE" id="PS50235">
    <property type="entry name" value="USP_3"/>
    <property type="match status" value="1"/>
</dbReference>
<dbReference type="PANTHER" id="PTHR24006:SF888">
    <property type="entry name" value="UBIQUITIN CARBOXYL-TERMINAL HYDROLASE 30"/>
    <property type="match status" value="1"/>
</dbReference>
<dbReference type="Pfam" id="PF22486">
    <property type="entry name" value="MATH_2"/>
    <property type="match status" value="1"/>
</dbReference>
<dbReference type="Pfam" id="PF00443">
    <property type="entry name" value="UCH"/>
    <property type="match status" value="1"/>
</dbReference>
<dbReference type="PROSITE" id="PS00972">
    <property type="entry name" value="USP_1"/>
    <property type="match status" value="1"/>
</dbReference>
<dbReference type="InterPro" id="IPR028889">
    <property type="entry name" value="USP"/>
</dbReference>
<dbReference type="InterPro" id="IPR001394">
    <property type="entry name" value="Peptidase_C19_UCH"/>
</dbReference>
<keyword evidence="5" id="KW-0833">Ubl conjugation pathway</keyword>
<dbReference type="EMBL" id="JBIMZQ010000004">
    <property type="protein sequence ID" value="KAL3672243.1"/>
    <property type="molecule type" value="Genomic_DNA"/>
</dbReference>
<feature type="compositionally biased region" description="Basic and acidic residues" evidence="8">
    <location>
        <begin position="1417"/>
        <end position="1428"/>
    </location>
</feature>
<dbReference type="GO" id="GO:0006508">
    <property type="term" value="P:proteolysis"/>
    <property type="evidence" value="ECO:0007669"/>
    <property type="project" value="UniProtKB-KW"/>
</dbReference>
<reference evidence="11 12" key="1">
    <citation type="submission" date="2024-09" db="EMBL/GenBank/DDBJ databases">
        <title>Genome sequencing and assembly of Phytophthora oleae, isolate VK10A, causative agent of rot of olive drupes.</title>
        <authorList>
            <person name="Conti Taguali S."/>
            <person name="Riolo M."/>
            <person name="La Spada F."/>
            <person name="Cacciola S.O."/>
            <person name="Dionisio G."/>
        </authorList>
    </citation>
    <scope>NUCLEOTIDE SEQUENCE [LARGE SCALE GENOMIC DNA]</scope>
    <source>
        <strain evidence="11 12">VK10A</strain>
    </source>
</reference>
<feature type="region of interest" description="Disordered" evidence="8">
    <location>
        <begin position="1"/>
        <end position="55"/>
    </location>
</feature>
<dbReference type="SUPFAM" id="SSF54001">
    <property type="entry name" value="Cysteine proteinases"/>
    <property type="match status" value="1"/>
</dbReference>
<dbReference type="CDD" id="cd02659">
    <property type="entry name" value="peptidase_C19C"/>
    <property type="match status" value="1"/>
</dbReference>
<dbReference type="InterPro" id="IPR002083">
    <property type="entry name" value="MATH/TRAF_dom"/>
</dbReference>
<evidence type="ECO:0000256" key="3">
    <source>
        <dbReference type="ARBA" id="ARBA00012759"/>
    </source>
</evidence>
<sequence>MVEKRRSPVGDSPPAAQRRKKLNTRADADVDLMDVENARSPPAIDSTNGPQETSDAATVETLDTELPMLIFHDRFSVLGLSNERVMTAVKKDARDVSWRLIWQPRSVSDENFVGVFVELVEQQLEAPRLAELTIVLLNQGNQPPLIKHTSVHEFSKENAEFGMSQFVQRSELLNPSNTLLDNQGKVEVEVQLSFVEAFPAVEKQEETLHSTISASQDVTDSQLETTQHLLSYDSKEETGMVGLKNQGATCYLNSLLQTLFHLRAFRQVVYETPTAQEDTNDSVSLALQRVFYRLQRQQKAVSTKELTRSFGWSAIDSFMQHDVQELYRILCDRLEEKMKKTRVDSAIQKLFEGKVLSFVQCVNVDFESSRDESFYDLQLDVKGCRDLMQSFRKYVEVEMLDGDNQYEAEGHGKQDAKKGIKFLNFPPVLNIQLKRFEYDAMRDGMVKIHDRFEFPKTLVLDEFISKDEKEEDDSSKESPRYIYHLHSVLVHSGDVHGGHYYVFIRPGKHIATSTDWFRFDDDQITHVDEQVAIEGNFGSAGTPVTPLDGTTQPPSPLYSASLFGNNGEANGMDGLEFRSVDTDGVPSADGEQAVQEYDNGSVSLNSTSSNLMLPLGKSFSSAYMLVYVRDGENDISAIQDETTGAEVTPAPSDDIAMAAEELDVVPTWQCDPLPIPEELVTRFHEEEKAAARRKKAQQTEHLYMNLRIASDASVAKLKRITKTMDFCGFNNSSTMRVRIKRAASIRQLCRRIYRETGVPMARQRLWKVITRENRTTRPDQPVGPDQYGCRVESLIEDDASHKAPVKLYLQILDADGYNREESIIHRHFLDEFTPPEIDAMAEDPKSSQEMGEEDEDAAAAFALASESAVDLAPPLKSHEILLFIKLYDLKKKLGDRLEYVGNIVVDSRITGAELAKRLHEALDIPIAVELKLYEEVQPVTVSKIDLEATLAGAEIQNGDIICFQYAQDEELSNGIVLIPELGVEDDPDAVETTYIGPDGEEVKTVISPEIDDLDSSAYDSGGLHSHGSAEAGHISVGKLYRHKRRPAERYPDVRSYFQYLLDRVEVTFHRFGHSDEETFTLPLLLSNVYDEVIDAVAAHLDLIGPKRLFVRLYQHSPFNSMPMKTPLRHSRYAGDNQTTLEELLTEYLERTNILHYELLDHPITEIEAKKELLVHLSIYDACFATEQATSPSHRHVEVLVLPTHKVRDLLKLIRDGFGLPEDTPLRACEVIRHGTVIQRLIKEDAVLSRYWEHVGSDPTTPELLVEQIPSYELVNDVRGAKNTIVAEEELSDEDPLWFYRGVLHFNFQNDSQKWIHPHGVPCVVRFSERDTVGDVKERIRQRMGISSDVFSQWNLALVKDLKASTLQTVYNDMEADALDAFPMARLTDLCGADFEGLGGLGLEHADPTPPPRHHSNRRLETGIHIRQS</sequence>
<comment type="similarity">
    <text evidence="2">Belongs to the peptidase C19 family.</text>
</comment>
<gene>
    <name evidence="11" type="ORF">V7S43_002903</name>
</gene>
<evidence type="ECO:0000259" key="10">
    <source>
        <dbReference type="PROSITE" id="PS50235"/>
    </source>
</evidence>
<evidence type="ECO:0000256" key="8">
    <source>
        <dbReference type="SAM" id="MobiDB-lite"/>
    </source>
</evidence>
<evidence type="ECO:0000259" key="9">
    <source>
        <dbReference type="PROSITE" id="PS50144"/>
    </source>
</evidence>
<feature type="compositionally biased region" description="Polar residues" evidence="8">
    <location>
        <begin position="45"/>
        <end position="55"/>
    </location>
</feature>
<evidence type="ECO:0000256" key="1">
    <source>
        <dbReference type="ARBA" id="ARBA00000707"/>
    </source>
</evidence>
<dbReference type="SUPFAM" id="SSF49599">
    <property type="entry name" value="TRAF domain-like"/>
    <property type="match status" value="1"/>
</dbReference>
<dbReference type="InterPro" id="IPR024729">
    <property type="entry name" value="USP7_ICP0-binding_dom"/>
</dbReference>